<reference evidence="1" key="2">
    <citation type="submission" date="2025-09" db="UniProtKB">
        <authorList>
            <consortium name="Ensembl"/>
        </authorList>
    </citation>
    <scope>IDENTIFICATION</scope>
</reference>
<reference evidence="1" key="1">
    <citation type="submission" date="2025-08" db="UniProtKB">
        <authorList>
            <consortium name="Ensembl"/>
        </authorList>
    </citation>
    <scope>IDENTIFICATION</scope>
</reference>
<dbReference type="Proteomes" id="UP000261620">
    <property type="component" value="Unplaced"/>
</dbReference>
<sequence length="94" mass="10601">MYLGGGCGLSRIAPDRQREDSYNNAKLLMEMWGFQTPTKHPPNAHQTSTKTPPYLVHLGVCRWSFGHAHSVEHQLKPLFNTACALRCMFLEGDT</sequence>
<evidence type="ECO:0000313" key="2">
    <source>
        <dbReference type="Proteomes" id="UP000261620"/>
    </source>
</evidence>
<dbReference type="Ensembl" id="ENSMMOT00000025538.1">
    <property type="protein sequence ID" value="ENSMMOP00000025115.1"/>
    <property type="gene ID" value="ENSMMOG00000019075.1"/>
</dbReference>
<organism evidence="1 2">
    <name type="scientific">Mola mola</name>
    <name type="common">Ocean sunfish</name>
    <name type="synonym">Tetraodon mola</name>
    <dbReference type="NCBI Taxonomy" id="94237"/>
    <lineage>
        <taxon>Eukaryota</taxon>
        <taxon>Metazoa</taxon>
        <taxon>Chordata</taxon>
        <taxon>Craniata</taxon>
        <taxon>Vertebrata</taxon>
        <taxon>Euteleostomi</taxon>
        <taxon>Actinopterygii</taxon>
        <taxon>Neopterygii</taxon>
        <taxon>Teleostei</taxon>
        <taxon>Neoteleostei</taxon>
        <taxon>Acanthomorphata</taxon>
        <taxon>Eupercaria</taxon>
        <taxon>Tetraodontiformes</taxon>
        <taxon>Molidae</taxon>
        <taxon>Mola</taxon>
    </lineage>
</organism>
<keyword evidence="2" id="KW-1185">Reference proteome</keyword>
<proteinExistence type="predicted"/>
<protein>
    <submittedName>
        <fullName evidence="1">Uncharacterized protein</fullName>
    </submittedName>
</protein>
<accession>A0A3Q3X9Y6</accession>
<dbReference type="AlphaFoldDB" id="A0A3Q3X9Y6"/>
<name>A0A3Q3X9Y6_MOLML</name>
<evidence type="ECO:0000313" key="1">
    <source>
        <dbReference type="Ensembl" id="ENSMMOP00000025115.1"/>
    </source>
</evidence>